<dbReference type="AlphaFoldDB" id="A0A919CHG0"/>
<name>A0A919CHG0_9ACTN</name>
<gene>
    <name evidence="3" type="ORF">GCM10007147_22970</name>
</gene>
<accession>A0A919CHG0</accession>
<feature type="compositionally biased region" description="Basic and acidic residues" evidence="1">
    <location>
        <begin position="403"/>
        <end position="415"/>
    </location>
</feature>
<dbReference type="PANTHER" id="PTHR40446:SF2">
    <property type="entry name" value="N-ACETYLGLUCOSAMINE-1-PHOSPHODIESTER ALPHA-N-ACETYLGLUCOSAMINIDASE"/>
    <property type="match status" value="1"/>
</dbReference>
<proteinExistence type="predicted"/>
<dbReference type="Pfam" id="PF09992">
    <property type="entry name" value="NAGPA"/>
    <property type="match status" value="1"/>
</dbReference>
<feature type="compositionally biased region" description="Acidic residues" evidence="1">
    <location>
        <begin position="233"/>
        <end position="245"/>
    </location>
</feature>
<organism evidence="3 4">
    <name type="scientific">Nocardiopsis kunsanensis</name>
    <dbReference type="NCBI Taxonomy" id="141693"/>
    <lineage>
        <taxon>Bacteria</taxon>
        <taxon>Bacillati</taxon>
        <taxon>Actinomycetota</taxon>
        <taxon>Actinomycetes</taxon>
        <taxon>Streptosporangiales</taxon>
        <taxon>Nocardiopsidaceae</taxon>
        <taxon>Nocardiopsis</taxon>
    </lineage>
</organism>
<feature type="region of interest" description="Disordered" evidence="1">
    <location>
        <begin position="384"/>
        <end position="419"/>
    </location>
</feature>
<feature type="region of interest" description="Disordered" evidence="1">
    <location>
        <begin position="470"/>
        <end position="509"/>
    </location>
</feature>
<feature type="region of interest" description="Disordered" evidence="1">
    <location>
        <begin position="609"/>
        <end position="676"/>
    </location>
</feature>
<dbReference type="RefSeq" id="WP_230480007.1">
    <property type="nucleotide sequence ID" value="NZ_BMXL01000010.1"/>
</dbReference>
<protein>
    <recommendedName>
        <fullName evidence="2">Phosphodiester glycosidase domain-containing protein</fullName>
    </recommendedName>
</protein>
<evidence type="ECO:0000313" key="4">
    <source>
        <dbReference type="Proteomes" id="UP000654947"/>
    </source>
</evidence>
<dbReference type="PANTHER" id="PTHR40446">
    <property type="entry name" value="N-ACETYLGLUCOSAMINE-1-PHOSPHODIESTER ALPHA-N-ACETYLGLUCOSAMINIDASE"/>
    <property type="match status" value="1"/>
</dbReference>
<feature type="domain" description="Phosphodiester glycosidase" evidence="2">
    <location>
        <begin position="250"/>
        <end position="423"/>
    </location>
</feature>
<keyword evidence="4" id="KW-1185">Reference proteome</keyword>
<feature type="compositionally biased region" description="Low complexity" evidence="1">
    <location>
        <begin position="630"/>
        <end position="665"/>
    </location>
</feature>
<comment type="caution">
    <text evidence="3">The sequence shown here is derived from an EMBL/GenBank/DDBJ whole genome shotgun (WGS) entry which is preliminary data.</text>
</comment>
<evidence type="ECO:0000256" key="1">
    <source>
        <dbReference type="SAM" id="MobiDB-lite"/>
    </source>
</evidence>
<reference evidence="3 4" key="1">
    <citation type="journal article" date="2014" name="Int. J. Syst. Evol. Microbiol.">
        <title>Complete genome sequence of Corynebacterium casei LMG S-19264T (=DSM 44701T), isolated from a smear-ripened cheese.</title>
        <authorList>
            <consortium name="US DOE Joint Genome Institute (JGI-PGF)"/>
            <person name="Walter F."/>
            <person name="Albersmeier A."/>
            <person name="Kalinowski J."/>
            <person name="Ruckert C."/>
        </authorList>
    </citation>
    <scope>NUCLEOTIDE SEQUENCE [LARGE SCALE GENOMIC DNA]</scope>
    <source>
        <strain evidence="3 4">KCTC 19473</strain>
    </source>
</reference>
<dbReference type="InterPro" id="IPR018711">
    <property type="entry name" value="NAGPA"/>
</dbReference>
<sequence>MNRFPPRLSGRSAGFPVAAAVATLLLPVPLLVPASPADAEAPIPGAAEEHIATGVDLVAGPVPAGDPENGEEQYANLLTVDLTEDTTVQHVDGGSLTCPATVPEMAAAAEAPEGSTVVAAVNGGFFDIGATQAPSGAGMRDGHALTSPDEGFTNALVIDADGAGSVREVAFEGTVSSPSGDLGLDALNTSTVPADGLGLYTSDWGAHPREHVVHGPEGGAGAGPEGHVADPADAGDGDTGADDGDSGPVAEAVVSDGTVDRITDTPGSGPIGTDEQVLVARGASAEAIAALAEGDRIDIEHTLTADGTDEPRTVLGGRHVLVRDGAPVPVDDDSRAPRTAVGFSEDGTDLHVVTADGRNPSTAGSTLTEVAELLAGAGADQALELDGGGSSTLPVREPGGVRPELRNRPGDEPREVPNGLVVTAPEGSAQTSGLWMRTALEPRPQHGDPAPYQEDPRRVFTGMHRTLAATGHDEAFGPSGPGAPDTPDDRTGELELSAPDGHGDGPRYVAGSPGPVTVTGTAGTLEGSVGLEVLPAPDTLRSTPGHLGLASAGDTASFVLTGVTDAGEAAPVEPVDAEVEADPDLAEVVAHEDGRFEVRAQADEGAGTVTVTAGGTSTEVPVSVGTRTGPAWPWPTTSPATSAPVTPRSSRPNRSSSTTRRSPSPWVCAETAAARV</sequence>
<evidence type="ECO:0000259" key="2">
    <source>
        <dbReference type="Pfam" id="PF09992"/>
    </source>
</evidence>
<feature type="region of interest" description="Disordered" evidence="1">
    <location>
        <begin position="213"/>
        <end position="247"/>
    </location>
</feature>
<evidence type="ECO:0000313" key="3">
    <source>
        <dbReference type="EMBL" id="GHD25659.1"/>
    </source>
</evidence>
<dbReference type="Proteomes" id="UP000654947">
    <property type="component" value="Unassembled WGS sequence"/>
</dbReference>
<dbReference type="EMBL" id="BMXL01000010">
    <property type="protein sequence ID" value="GHD25659.1"/>
    <property type="molecule type" value="Genomic_DNA"/>
</dbReference>